<evidence type="ECO:0008006" key="4">
    <source>
        <dbReference type="Google" id="ProtNLM"/>
    </source>
</evidence>
<keyword evidence="1" id="KW-1133">Transmembrane helix</keyword>
<dbReference type="EMBL" id="FOKQ01000018">
    <property type="protein sequence ID" value="SFC70258.1"/>
    <property type="molecule type" value="Genomic_DNA"/>
</dbReference>
<gene>
    <name evidence="2" type="ORF">SAMN02910406_02213</name>
</gene>
<name>A0A1I1LGY3_RUMAL</name>
<keyword evidence="1" id="KW-0472">Membrane</keyword>
<evidence type="ECO:0000256" key="1">
    <source>
        <dbReference type="SAM" id="Phobius"/>
    </source>
</evidence>
<organism evidence="2 3">
    <name type="scientific">Ruminococcus albus</name>
    <dbReference type="NCBI Taxonomy" id="1264"/>
    <lineage>
        <taxon>Bacteria</taxon>
        <taxon>Bacillati</taxon>
        <taxon>Bacillota</taxon>
        <taxon>Clostridia</taxon>
        <taxon>Eubacteriales</taxon>
        <taxon>Oscillospiraceae</taxon>
        <taxon>Ruminococcus</taxon>
    </lineage>
</organism>
<accession>A0A1I1LGY3</accession>
<keyword evidence="1" id="KW-0812">Transmembrane</keyword>
<evidence type="ECO:0000313" key="3">
    <source>
        <dbReference type="Proteomes" id="UP000182192"/>
    </source>
</evidence>
<evidence type="ECO:0000313" key="2">
    <source>
        <dbReference type="EMBL" id="SFC70258.1"/>
    </source>
</evidence>
<feature type="transmembrane region" description="Helical" evidence="1">
    <location>
        <begin position="57"/>
        <end position="77"/>
    </location>
</feature>
<proteinExistence type="predicted"/>
<sequence>MIKEYLNPVLGIVSIIILIVYIIFTIIEISKRSKGMMEAENAGGVLFRYKYPEFVKALILSIFGILLSGTVVLLELSGRDVANLTFKNIGAISCYCAMLGLYVTNLIQWLIVYFKYNEFRLCDDCFYLGGAKYDKKKYSYTLEGDTVIFSAKGAKNIEIDIPEKKKKEVLGILGKYYKMAE</sequence>
<dbReference type="Proteomes" id="UP000182192">
    <property type="component" value="Unassembled WGS sequence"/>
</dbReference>
<feature type="transmembrane region" description="Helical" evidence="1">
    <location>
        <begin position="6"/>
        <end position="27"/>
    </location>
</feature>
<dbReference type="AlphaFoldDB" id="A0A1I1LGY3"/>
<reference evidence="2 3" key="1">
    <citation type="submission" date="2016-10" db="EMBL/GenBank/DDBJ databases">
        <authorList>
            <person name="de Groot N.N."/>
        </authorList>
    </citation>
    <scope>NUCLEOTIDE SEQUENCE [LARGE SCALE GENOMIC DNA]</scope>
    <source>
        <strain evidence="2 3">AR67</strain>
    </source>
</reference>
<feature type="transmembrane region" description="Helical" evidence="1">
    <location>
        <begin position="89"/>
        <end position="111"/>
    </location>
</feature>
<protein>
    <recommendedName>
        <fullName evidence="4">DUF5673 domain-containing protein</fullName>
    </recommendedName>
</protein>